<gene>
    <name evidence="7" type="ORF">ACHHYP_15623</name>
</gene>
<evidence type="ECO:0000256" key="4">
    <source>
        <dbReference type="PROSITE-ProRule" id="PRU00091"/>
    </source>
</evidence>
<keyword evidence="2 4" id="KW-0863">Zinc-finger</keyword>
<dbReference type="PROSITE" id="PS00518">
    <property type="entry name" value="ZF_RING_1"/>
    <property type="match status" value="1"/>
</dbReference>
<dbReference type="InterPro" id="IPR013083">
    <property type="entry name" value="Znf_RING/FYVE/PHD"/>
</dbReference>
<dbReference type="AlphaFoldDB" id="A0A1V9YAJ1"/>
<dbReference type="OrthoDB" id="660555at2759"/>
<dbReference type="SMART" id="SM00233">
    <property type="entry name" value="PH"/>
    <property type="match status" value="1"/>
</dbReference>
<evidence type="ECO:0000259" key="6">
    <source>
        <dbReference type="PROSITE" id="PS50178"/>
    </source>
</evidence>
<evidence type="ECO:0000313" key="7">
    <source>
        <dbReference type="EMBL" id="OQR82726.1"/>
    </source>
</evidence>
<dbReference type="SUPFAM" id="SSF57903">
    <property type="entry name" value="FYVE/PHD zinc finger"/>
    <property type="match status" value="1"/>
</dbReference>
<dbReference type="Gene3D" id="3.30.40.10">
    <property type="entry name" value="Zinc/RING finger domain, C3HC4 (zinc finger)"/>
    <property type="match status" value="1"/>
</dbReference>
<dbReference type="InterPro" id="IPR052113">
    <property type="entry name" value="FYVE-type_Zinc_Finger"/>
</dbReference>
<dbReference type="PANTHER" id="PTHR39490:SF8">
    <property type="entry name" value="ZINC FINGER FYVE DOMAIN-CONTAINING PROTEIN 21"/>
    <property type="match status" value="1"/>
</dbReference>
<dbReference type="PROSITE" id="PS50178">
    <property type="entry name" value="ZF_FYVE"/>
    <property type="match status" value="1"/>
</dbReference>
<dbReference type="Proteomes" id="UP000243579">
    <property type="component" value="Unassembled WGS sequence"/>
</dbReference>
<dbReference type="PANTHER" id="PTHR39490">
    <property type="entry name" value="ARRESTIN DOMAIN-CONTAINING PROTEIN D"/>
    <property type="match status" value="1"/>
</dbReference>
<proteinExistence type="predicted"/>
<keyword evidence="8" id="KW-1185">Reference proteome</keyword>
<feature type="region of interest" description="Disordered" evidence="5">
    <location>
        <begin position="265"/>
        <end position="285"/>
    </location>
</feature>
<dbReference type="GO" id="GO:0008270">
    <property type="term" value="F:zinc ion binding"/>
    <property type="evidence" value="ECO:0007669"/>
    <property type="project" value="UniProtKB-KW"/>
</dbReference>
<dbReference type="EMBL" id="JNBR01002424">
    <property type="protein sequence ID" value="OQR82726.1"/>
    <property type="molecule type" value="Genomic_DNA"/>
</dbReference>
<protein>
    <recommendedName>
        <fullName evidence="6">FYVE-type domain-containing protein</fullName>
    </recommendedName>
</protein>
<evidence type="ECO:0000256" key="2">
    <source>
        <dbReference type="ARBA" id="ARBA00022771"/>
    </source>
</evidence>
<reference evidence="7 8" key="1">
    <citation type="journal article" date="2014" name="Genome Biol. Evol.">
        <title>The secreted proteins of Achlya hypogyna and Thraustotheca clavata identify the ancestral oomycete secretome and reveal gene acquisitions by horizontal gene transfer.</title>
        <authorList>
            <person name="Misner I."/>
            <person name="Blouin N."/>
            <person name="Leonard G."/>
            <person name="Richards T.A."/>
            <person name="Lane C.E."/>
        </authorList>
    </citation>
    <scope>NUCLEOTIDE SEQUENCE [LARGE SCALE GENOMIC DNA]</scope>
    <source>
        <strain evidence="7 8">ATCC 48635</strain>
    </source>
</reference>
<name>A0A1V9YAJ1_ACHHY</name>
<dbReference type="InterPro" id="IPR001849">
    <property type="entry name" value="PH_domain"/>
</dbReference>
<dbReference type="InterPro" id="IPR017907">
    <property type="entry name" value="Znf_RING_CS"/>
</dbReference>
<dbReference type="SUPFAM" id="SSF50729">
    <property type="entry name" value="PH domain-like"/>
    <property type="match status" value="1"/>
</dbReference>
<dbReference type="InterPro" id="IPR000306">
    <property type="entry name" value="Znf_FYVE"/>
</dbReference>
<organism evidence="7 8">
    <name type="scientific">Achlya hypogyna</name>
    <name type="common">Oomycete</name>
    <name type="synonym">Protoachlya hypogyna</name>
    <dbReference type="NCBI Taxonomy" id="1202772"/>
    <lineage>
        <taxon>Eukaryota</taxon>
        <taxon>Sar</taxon>
        <taxon>Stramenopiles</taxon>
        <taxon>Oomycota</taxon>
        <taxon>Saprolegniomycetes</taxon>
        <taxon>Saprolegniales</taxon>
        <taxon>Achlyaceae</taxon>
        <taxon>Achlya</taxon>
    </lineage>
</organism>
<dbReference type="InterPro" id="IPR017455">
    <property type="entry name" value="Znf_FYVE-rel"/>
</dbReference>
<evidence type="ECO:0000256" key="1">
    <source>
        <dbReference type="ARBA" id="ARBA00022723"/>
    </source>
</evidence>
<feature type="domain" description="FYVE-type" evidence="6">
    <location>
        <begin position="52"/>
        <end position="112"/>
    </location>
</feature>
<dbReference type="SMART" id="SM00064">
    <property type="entry name" value="FYVE"/>
    <property type="match status" value="1"/>
</dbReference>
<dbReference type="Pfam" id="PF01363">
    <property type="entry name" value="FYVE"/>
    <property type="match status" value="1"/>
</dbReference>
<comment type="caution">
    <text evidence="7">The sequence shown here is derived from an EMBL/GenBank/DDBJ whole genome shotgun (WGS) entry which is preliminary data.</text>
</comment>
<keyword evidence="1" id="KW-0479">Metal-binding</keyword>
<evidence type="ECO:0000256" key="3">
    <source>
        <dbReference type="ARBA" id="ARBA00022833"/>
    </source>
</evidence>
<dbReference type="InterPro" id="IPR011011">
    <property type="entry name" value="Znf_FYVE_PHD"/>
</dbReference>
<evidence type="ECO:0000256" key="5">
    <source>
        <dbReference type="SAM" id="MobiDB-lite"/>
    </source>
</evidence>
<keyword evidence="3" id="KW-0862">Zinc</keyword>
<accession>A0A1V9YAJ1</accession>
<sequence>MIKTLTTCPGMWCLDAGNDDSPPAMGRSQRFVGSARRNVLGATEAPPAWEDDDVVDACTGCNVAFGLFHRKHHCRACGHVFCGSCANDFEKLLKCDLTTPVRICQRCSPSVLRENDFYDRFLPLLRAGECFVKYGFILDRCVKLVLIDNSLQYQTIDLNTQQHSGDTKIIMLETISGVEALEQLTLLIKTPSQTHKLGAPSVSTRDDWVAAVQAAVDLLQHQAIVENAKMAKDIAKEHAEMNRVIQGMESIELRRIEMQRNRLMKNSSRRDELRAKYGLPVPAAT</sequence>
<evidence type="ECO:0000313" key="8">
    <source>
        <dbReference type="Proteomes" id="UP000243579"/>
    </source>
</evidence>